<dbReference type="GO" id="GO:0008830">
    <property type="term" value="F:dTDP-4-dehydrorhamnose 3,5-epimerase activity"/>
    <property type="evidence" value="ECO:0007669"/>
    <property type="project" value="UniProtKB-EC"/>
</dbReference>
<dbReference type="InterPro" id="IPR011051">
    <property type="entry name" value="RmlC_Cupin_sf"/>
</dbReference>
<evidence type="ECO:0000256" key="3">
    <source>
        <dbReference type="ARBA" id="ARBA00012098"/>
    </source>
</evidence>
<protein>
    <recommendedName>
        <fullName evidence="4">dTDP-4-dehydrorhamnose 3,5-epimerase</fullName>
        <ecNumber evidence="3">5.1.3.13</ecNumber>
    </recommendedName>
    <alternativeName>
        <fullName evidence="6">Thymidine diphospho-4-keto-rhamnose 3,5-epimerase</fullName>
    </alternativeName>
    <alternativeName>
        <fullName evidence="5">dTDP-4-keto-6-deoxyglucose 3,5-epimerase</fullName>
    </alternativeName>
    <alternativeName>
        <fullName evidence="7">dTDP-6-deoxy-D-xylo-4-hexulose 3,5-epimerase</fullName>
    </alternativeName>
</protein>
<reference evidence="8 9" key="1">
    <citation type="submission" date="2014-10" db="EMBL/GenBank/DDBJ databases">
        <title>Genome sequence of Ponticoccus sp. strain UMTAT08 isolated from clonal culture of toxic dinoflagellate Alexandrium tamiyavanichii.</title>
        <authorList>
            <person name="Gan H.Y."/>
            <person name="Muhd D.-D."/>
            <person name="Mohd Noor M.E."/>
            <person name="Yeong Y.S."/>
            <person name="Usup G."/>
        </authorList>
    </citation>
    <scope>NUCLEOTIDE SEQUENCE [LARGE SCALE GENOMIC DNA]</scope>
    <source>
        <strain evidence="8 9">UMTAT08</strain>
    </source>
</reference>
<evidence type="ECO:0000256" key="2">
    <source>
        <dbReference type="ARBA" id="ARBA00001997"/>
    </source>
</evidence>
<dbReference type="SUPFAM" id="SSF51182">
    <property type="entry name" value="RmlC-like cupins"/>
    <property type="match status" value="1"/>
</dbReference>
<dbReference type="GO" id="GO:0000271">
    <property type="term" value="P:polysaccharide biosynthetic process"/>
    <property type="evidence" value="ECO:0007669"/>
    <property type="project" value="TreeGrafter"/>
</dbReference>
<evidence type="ECO:0000313" key="8">
    <source>
        <dbReference type="EMBL" id="KHQ50174.1"/>
    </source>
</evidence>
<dbReference type="GO" id="GO:0005829">
    <property type="term" value="C:cytosol"/>
    <property type="evidence" value="ECO:0007669"/>
    <property type="project" value="TreeGrafter"/>
</dbReference>
<organism evidence="8 9">
    <name type="scientific">Mameliella alba</name>
    <dbReference type="NCBI Taxonomy" id="561184"/>
    <lineage>
        <taxon>Bacteria</taxon>
        <taxon>Pseudomonadati</taxon>
        <taxon>Pseudomonadota</taxon>
        <taxon>Alphaproteobacteria</taxon>
        <taxon>Rhodobacterales</taxon>
        <taxon>Roseobacteraceae</taxon>
        <taxon>Mameliella</taxon>
    </lineage>
</organism>
<evidence type="ECO:0000256" key="7">
    <source>
        <dbReference type="ARBA" id="ARBA00033311"/>
    </source>
</evidence>
<dbReference type="Pfam" id="PF00908">
    <property type="entry name" value="dTDP_sugar_isom"/>
    <property type="match status" value="1"/>
</dbReference>
<dbReference type="PANTHER" id="PTHR21047:SF2">
    <property type="entry name" value="THYMIDINE DIPHOSPHO-4-KETO-RHAMNOSE 3,5-EPIMERASE"/>
    <property type="match status" value="1"/>
</dbReference>
<sequence length="149" mass="17001">MIDGVIVTPLRQIPDERGKIMHMLRSDAPHFQGFGEIYFSCVYPGAIKAWHIHKVMTLNYAVVHGMIKFVLYDDREGSPTRGEVQQIYMGEQNYCLVTVPPMVWNGFKGYGDEMAIVANCPTHAHDPDEIDRMDPFTDAIPYSWDLKHG</sequence>
<dbReference type="OrthoDB" id="9800680at2"/>
<keyword evidence="9" id="KW-1185">Reference proteome</keyword>
<evidence type="ECO:0000256" key="1">
    <source>
        <dbReference type="ARBA" id="ARBA00001298"/>
    </source>
</evidence>
<dbReference type="AlphaFoldDB" id="A0A0B3SHX2"/>
<dbReference type="PATRIC" id="fig|1515334.3.peg.5304"/>
<name>A0A0B3SHX2_9RHOB</name>
<evidence type="ECO:0000256" key="5">
    <source>
        <dbReference type="ARBA" id="ARBA00029758"/>
    </source>
</evidence>
<dbReference type="PANTHER" id="PTHR21047">
    <property type="entry name" value="DTDP-6-DEOXY-D-GLUCOSE-3,5 EPIMERASE"/>
    <property type="match status" value="1"/>
</dbReference>
<dbReference type="RefSeq" id="WP_043146536.1">
    <property type="nucleotide sequence ID" value="NZ_JSUQ01000030.1"/>
</dbReference>
<evidence type="ECO:0000256" key="4">
    <source>
        <dbReference type="ARBA" id="ARBA00019595"/>
    </source>
</evidence>
<dbReference type="Gene3D" id="2.60.120.10">
    <property type="entry name" value="Jelly Rolls"/>
    <property type="match status" value="1"/>
</dbReference>
<proteinExistence type="predicted"/>
<dbReference type="Proteomes" id="UP000030960">
    <property type="component" value="Unassembled WGS sequence"/>
</dbReference>
<gene>
    <name evidence="8" type="ORF">OA50_05293</name>
</gene>
<dbReference type="EC" id="5.1.3.13" evidence="3"/>
<comment type="catalytic activity">
    <reaction evidence="1">
        <text>dTDP-4-dehydro-6-deoxy-alpha-D-glucose = dTDP-4-dehydro-beta-L-rhamnose</text>
        <dbReference type="Rhea" id="RHEA:16969"/>
        <dbReference type="ChEBI" id="CHEBI:57649"/>
        <dbReference type="ChEBI" id="CHEBI:62830"/>
        <dbReference type="EC" id="5.1.3.13"/>
    </reaction>
</comment>
<accession>A0A0B3SHX2</accession>
<dbReference type="InterPro" id="IPR014710">
    <property type="entry name" value="RmlC-like_jellyroll"/>
</dbReference>
<evidence type="ECO:0000256" key="6">
    <source>
        <dbReference type="ARBA" id="ARBA00031424"/>
    </source>
</evidence>
<comment type="caution">
    <text evidence="8">The sequence shown here is derived from an EMBL/GenBank/DDBJ whole genome shotgun (WGS) entry which is preliminary data.</text>
</comment>
<evidence type="ECO:0000313" key="9">
    <source>
        <dbReference type="Proteomes" id="UP000030960"/>
    </source>
</evidence>
<comment type="function">
    <text evidence="2">Catalyzes the epimerization of the C3' and C5'positions of dTDP-6-deoxy-D-xylo-4-hexulose, forming dTDP-6-deoxy-L-lyxo-4-hexulose.</text>
</comment>
<dbReference type="EMBL" id="JSUQ01000030">
    <property type="protein sequence ID" value="KHQ50174.1"/>
    <property type="molecule type" value="Genomic_DNA"/>
</dbReference>
<dbReference type="InterPro" id="IPR000888">
    <property type="entry name" value="RmlC-like"/>
</dbReference>